<evidence type="ECO:0000259" key="3">
    <source>
        <dbReference type="Pfam" id="PF09823"/>
    </source>
</evidence>
<gene>
    <name evidence="4" type="ORF">FB554_0283</name>
</gene>
<dbReference type="InterPro" id="IPR018633">
    <property type="entry name" value="DUF2357"/>
</dbReference>
<dbReference type="InterPro" id="IPR007505">
    <property type="entry name" value="PDDEXK_7"/>
</dbReference>
<evidence type="ECO:0000256" key="2">
    <source>
        <dbReference type="SAM" id="MobiDB-lite"/>
    </source>
</evidence>
<protein>
    <recommendedName>
        <fullName evidence="3">DUF2357 domain-containing protein</fullName>
    </recommendedName>
</protein>
<proteinExistence type="predicted"/>
<dbReference type="Pfam" id="PF09823">
    <property type="entry name" value="DUF2357"/>
    <property type="match status" value="1"/>
</dbReference>
<organism evidence="4 5">
    <name type="scientific">Barrientosiimonas humi</name>
    <dbReference type="NCBI Taxonomy" id="999931"/>
    <lineage>
        <taxon>Bacteria</taxon>
        <taxon>Bacillati</taxon>
        <taxon>Actinomycetota</taxon>
        <taxon>Actinomycetes</taxon>
        <taxon>Micrococcales</taxon>
        <taxon>Dermacoccaceae</taxon>
        <taxon>Barrientosiimonas</taxon>
    </lineage>
</organism>
<dbReference type="EMBL" id="VFOK01000001">
    <property type="protein sequence ID" value="TQL32167.1"/>
    <property type="molecule type" value="Genomic_DNA"/>
</dbReference>
<dbReference type="Proteomes" id="UP000318336">
    <property type="component" value="Unassembled WGS sequence"/>
</dbReference>
<dbReference type="RefSeq" id="WP_142004304.1">
    <property type="nucleotide sequence ID" value="NZ_CAJTBP010000001.1"/>
</dbReference>
<dbReference type="OrthoDB" id="32195at2"/>
<accession>A0A542X8K1</accession>
<evidence type="ECO:0000313" key="4">
    <source>
        <dbReference type="EMBL" id="TQL32167.1"/>
    </source>
</evidence>
<evidence type="ECO:0000313" key="5">
    <source>
        <dbReference type="Proteomes" id="UP000318336"/>
    </source>
</evidence>
<feature type="coiled-coil region" evidence="1">
    <location>
        <begin position="274"/>
        <end position="301"/>
    </location>
</feature>
<feature type="region of interest" description="Disordered" evidence="2">
    <location>
        <begin position="233"/>
        <end position="267"/>
    </location>
</feature>
<reference evidence="4 5" key="1">
    <citation type="submission" date="2019-06" db="EMBL/GenBank/DDBJ databases">
        <title>Sequencing the genomes of 1000 actinobacteria strains.</title>
        <authorList>
            <person name="Klenk H.-P."/>
        </authorList>
    </citation>
    <scope>NUCLEOTIDE SEQUENCE [LARGE SCALE GENOMIC DNA]</scope>
    <source>
        <strain evidence="4 5">DSM 24617</strain>
    </source>
</reference>
<dbReference type="AlphaFoldDB" id="A0A542X8K1"/>
<dbReference type="Pfam" id="PF04411">
    <property type="entry name" value="PDDEXK_7"/>
    <property type="match status" value="1"/>
</dbReference>
<sequence>MGLRIQTDRWDITLEGANRASIWEGRAAAQTPRLRVRTDNKDHLVELMADDATQQPGGRVYDGVGARLVEETNYRLSIVSRRGDSPSLRHLDPSLIRDVRPIPGHPDVLSGNINFRSQVGDSRFVIGDSESTIEVIVEVRPSKLDYETDYEDLLDSVTGLARQLVLEFLRATTRIASTQTGDDTRHIEWLLLLREEIQSLERALTYITANPHRQLVRETRMVPAERIRRASSATRRAVARGAGEGAWQESDGIGRHRTRLPASQPYETLDSPENRWLEVQLERATTSLAQLRQDFESSQRQRPGRKPNPRTLAIIDELVAMEETLAPFLTMSPFVDASSWVSQSFASLTLQGRPGYREAYQALLRLNMSLIVGGDAVDIPVRDLSELYEIWCFLSVVHQVSQVLGTQVDVFDLVELRDTGVRLTVVPGAQSTVRIAADWCEARVTYNREYKMRSGPQRPDIVIEVLRDDMPPVLLLLDAKYRLDTTPEYVKVFGCPGPPSDAIGQLHRYRDAITVKYPKYRRGRPVVRAVALFPLGDGDSQDWVNHPYFEAIGEVGIGGLPFLPSNTTWVNEWLRHGINAPADRLAWPGPDFIAWSEVGRHHASP</sequence>
<keyword evidence="5" id="KW-1185">Reference proteome</keyword>
<name>A0A542X8K1_9MICO</name>
<evidence type="ECO:0000256" key="1">
    <source>
        <dbReference type="SAM" id="Coils"/>
    </source>
</evidence>
<keyword evidence="1" id="KW-0175">Coiled coil</keyword>
<comment type="caution">
    <text evidence="4">The sequence shown here is derived from an EMBL/GenBank/DDBJ whole genome shotgun (WGS) entry which is preliminary data.</text>
</comment>
<feature type="domain" description="DUF2357" evidence="3">
    <location>
        <begin position="111"/>
        <end position="362"/>
    </location>
</feature>